<protein>
    <recommendedName>
        <fullName evidence="6">Protease Do-like PDZ domain-containing protein</fullName>
    </recommendedName>
</protein>
<organism evidence="7">
    <name type="scientific">Chromera velia CCMP2878</name>
    <dbReference type="NCBI Taxonomy" id="1169474"/>
    <lineage>
        <taxon>Eukaryota</taxon>
        <taxon>Sar</taxon>
        <taxon>Alveolata</taxon>
        <taxon>Colpodellida</taxon>
        <taxon>Chromeraceae</taxon>
        <taxon>Chromera</taxon>
    </lineage>
</organism>
<keyword evidence="3" id="KW-0378">Hydrolase</keyword>
<dbReference type="PhylomeDB" id="A0A0G4I4S4"/>
<dbReference type="InterPro" id="IPR043504">
    <property type="entry name" value="Peptidase_S1_PA_chymotrypsin"/>
</dbReference>
<dbReference type="InterPro" id="IPR001940">
    <property type="entry name" value="Peptidase_S1C"/>
</dbReference>
<feature type="domain" description="Protease Do-like PDZ" evidence="6">
    <location>
        <begin position="472"/>
        <end position="626"/>
    </location>
</feature>
<dbReference type="InterPro" id="IPR036034">
    <property type="entry name" value="PDZ_sf"/>
</dbReference>
<dbReference type="AlphaFoldDB" id="A0A0G4I4S4"/>
<dbReference type="GO" id="GO:0004252">
    <property type="term" value="F:serine-type endopeptidase activity"/>
    <property type="evidence" value="ECO:0007669"/>
    <property type="project" value="InterPro"/>
</dbReference>
<dbReference type="GO" id="GO:0006508">
    <property type="term" value="P:proteolysis"/>
    <property type="evidence" value="ECO:0007669"/>
    <property type="project" value="UniProtKB-KW"/>
</dbReference>
<dbReference type="SUPFAM" id="SSF50156">
    <property type="entry name" value="PDZ domain-like"/>
    <property type="match status" value="1"/>
</dbReference>
<evidence type="ECO:0000256" key="1">
    <source>
        <dbReference type="ARBA" id="ARBA00010541"/>
    </source>
</evidence>
<proteinExistence type="inferred from homology"/>
<comment type="similarity">
    <text evidence="1">Belongs to the peptidase S1C family.</text>
</comment>
<evidence type="ECO:0000256" key="5">
    <source>
        <dbReference type="SAM" id="MobiDB-lite"/>
    </source>
</evidence>
<feature type="compositionally biased region" description="Polar residues" evidence="5">
    <location>
        <begin position="51"/>
        <end position="65"/>
    </location>
</feature>
<dbReference type="Gene3D" id="2.40.10.10">
    <property type="entry name" value="Trypsin-like serine proteases"/>
    <property type="match status" value="2"/>
</dbReference>
<evidence type="ECO:0000256" key="3">
    <source>
        <dbReference type="ARBA" id="ARBA00022801"/>
    </source>
</evidence>
<name>A0A0G4I4S4_9ALVE</name>
<dbReference type="InterPro" id="IPR046449">
    <property type="entry name" value="DEGP_PDZ_sf"/>
</dbReference>
<dbReference type="Gene3D" id="2.30.42.10">
    <property type="match status" value="1"/>
</dbReference>
<keyword evidence="4" id="KW-0720">Serine protease</keyword>
<evidence type="ECO:0000313" key="7">
    <source>
        <dbReference type="EMBL" id="CEM51924.1"/>
    </source>
</evidence>
<keyword evidence="2" id="KW-0645">Protease</keyword>
<dbReference type="VEuPathDB" id="CryptoDB:Cvel_10950"/>
<dbReference type="Gene3D" id="3.20.190.20">
    <property type="match status" value="1"/>
</dbReference>
<dbReference type="Pfam" id="PF17815">
    <property type="entry name" value="PDZ_3"/>
    <property type="match status" value="1"/>
</dbReference>
<dbReference type="PANTHER" id="PTHR45980:SF9">
    <property type="entry name" value="PROTEASE DO-LIKE 10, MITOCHONDRIAL-RELATED"/>
    <property type="match status" value="1"/>
</dbReference>
<sequence length="632" mass="70309">MTSTLGRFGLRPPSRLLSAFHPVKSVNDLRPSPGFLWRSRRHGGGPRCLTTLHSEGNSSEASQQVEGAPKPQQFLAETGQQTETEDFRHSTDGMPMPHQTSHLSPTALSQKCFNSVVKIYTDYTDPNFAQPWQMRRQARSTGSGFAISGKLIMTNAHVVSYSSRVLVRKHGSAKKYLAKVVATGHECDLAVLSVEDDEFWTDLECLEFGGLPRLQDAVTVVGYPTGGDNLCITAGVVSRLDVSSYVHSNFRLLCAQIDAAINPGNSGGPAFKGEKVVGVAFQGNEDAQNIGYVIPIPVVQHFLEDIKRHGGKPVGFVTLGITYQTLENACMREFIGIDEIPAAELPEGISRTGILVVSSDPLRSLKGELHKKGADPTREETREDVVEMEAAFSEEKRAKVQDSYLLSNDVILAIDGIDVADDGTIPFRQLERVHMAFAVAQKFPGDTCRLTILRNRKVIELELPVCVPTFLVPEQMWDKKPRFYIFGGLVFTPLTIDYLKDEYGKKYYERAPWTMMQPITELFQRQHREEIVILSQVLASDLTIGYELRNSRLHTVNGIRVKNLRHLSFLLEETVEAAQKKMKEGKPEDFISFKFDHDMQVVLKASKAAELNEAILKQHNIPTHSSLSAESG</sequence>
<evidence type="ECO:0000259" key="6">
    <source>
        <dbReference type="Pfam" id="PF17815"/>
    </source>
</evidence>
<gene>
    <name evidence="7" type="ORF">Cvel_10950</name>
</gene>
<accession>A0A0G4I4S4</accession>
<dbReference type="InterPro" id="IPR041517">
    <property type="entry name" value="DEGP_PDZ"/>
</dbReference>
<dbReference type="InterPro" id="IPR009003">
    <property type="entry name" value="Peptidase_S1_PA"/>
</dbReference>
<evidence type="ECO:0000256" key="2">
    <source>
        <dbReference type="ARBA" id="ARBA00022670"/>
    </source>
</evidence>
<dbReference type="Pfam" id="PF13365">
    <property type="entry name" value="Trypsin_2"/>
    <property type="match status" value="1"/>
</dbReference>
<dbReference type="SUPFAM" id="SSF50494">
    <property type="entry name" value="Trypsin-like serine proteases"/>
    <property type="match status" value="1"/>
</dbReference>
<dbReference type="PANTHER" id="PTHR45980">
    <property type="match status" value="1"/>
</dbReference>
<dbReference type="FunFam" id="2.40.10.10:FF:000012">
    <property type="entry name" value="protease Do-like 9"/>
    <property type="match status" value="1"/>
</dbReference>
<dbReference type="EMBL" id="CDMZ01005093">
    <property type="protein sequence ID" value="CEM51924.1"/>
    <property type="molecule type" value="Genomic_DNA"/>
</dbReference>
<evidence type="ECO:0000256" key="4">
    <source>
        <dbReference type="ARBA" id="ARBA00022825"/>
    </source>
</evidence>
<dbReference type="PRINTS" id="PR00834">
    <property type="entry name" value="PROTEASES2C"/>
</dbReference>
<reference evidence="7" key="1">
    <citation type="submission" date="2014-11" db="EMBL/GenBank/DDBJ databases">
        <authorList>
            <person name="Otto D Thomas"/>
            <person name="Naeem Raeece"/>
        </authorList>
    </citation>
    <scope>NUCLEOTIDE SEQUENCE</scope>
</reference>
<feature type="region of interest" description="Disordered" evidence="5">
    <location>
        <begin position="46"/>
        <end position="105"/>
    </location>
</feature>